<accession>A0A4Y7QFL9</accession>
<feature type="DNA-binding region" description="HMG box" evidence="3">
    <location>
        <begin position="90"/>
        <end position="161"/>
    </location>
</feature>
<keyword evidence="2 3" id="KW-0539">Nucleus</keyword>
<dbReference type="InterPro" id="IPR036910">
    <property type="entry name" value="HMG_box_dom_sf"/>
</dbReference>
<reference evidence="6 7" key="1">
    <citation type="submission" date="2018-06" db="EMBL/GenBank/DDBJ databases">
        <title>A transcriptomic atlas of mushroom development highlights an independent origin of complex multicellularity.</title>
        <authorList>
            <consortium name="DOE Joint Genome Institute"/>
            <person name="Krizsan K."/>
            <person name="Almasi E."/>
            <person name="Merenyi Z."/>
            <person name="Sahu N."/>
            <person name="Viragh M."/>
            <person name="Koszo T."/>
            <person name="Mondo S."/>
            <person name="Kiss B."/>
            <person name="Balint B."/>
            <person name="Kues U."/>
            <person name="Barry K."/>
            <person name="Hegedus J.C."/>
            <person name="Henrissat B."/>
            <person name="Johnson J."/>
            <person name="Lipzen A."/>
            <person name="Ohm R."/>
            <person name="Nagy I."/>
            <person name="Pangilinan J."/>
            <person name="Yan J."/>
            <person name="Xiong Y."/>
            <person name="Grigoriev I.V."/>
            <person name="Hibbett D.S."/>
            <person name="Nagy L.G."/>
        </authorList>
    </citation>
    <scope>NUCLEOTIDE SEQUENCE [LARGE SCALE GENOMIC DNA]</scope>
    <source>
        <strain evidence="6 7">SZMC22713</strain>
    </source>
</reference>
<dbReference type="PANTHER" id="PTHR45789">
    <property type="entry name" value="FI18025P1"/>
    <property type="match status" value="1"/>
</dbReference>
<keyword evidence="1 3" id="KW-0238">DNA-binding</keyword>
<feature type="compositionally biased region" description="Low complexity" evidence="4">
    <location>
        <begin position="492"/>
        <end position="501"/>
    </location>
</feature>
<dbReference type="Gene3D" id="1.10.30.10">
    <property type="entry name" value="High mobility group box domain"/>
    <property type="match status" value="1"/>
</dbReference>
<dbReference type="InterPro" id="IPR051356">
    <property type="entry name" value="SOX/SOX-like_TF"/>
</dbReference>
<evidence type="ECO:0000259" key="5">
    <source>
        <dbReference type="PROSITE" id="PS50118"/>
    </source>
</evidence>
<protein>
    <recommendedName>
        <fullName evidence="5">HMG box domain-containing protein</fullName>
    </recommendedName>
</protein>
<evidence type="ECO:0000313" key="7">
    <source>
        <dbReference type="Proteomes" id="UP000294933"/>
    </source>
</evidence>
<feature type="region of interest" description="Disordered" evidence="4">
    <location>
        <begin position="71"/>
        <end position="95"/>
    </location>
</feature>
<dbReference type="SUPFAM" id="SSF47095">
    <property type="entry name" value="HMG-box"/>
    <property type="match status" value="1"/>
</dbReference>
<dbReference type="SMART" id="SM00398">
    <property type="entry name" value="HMG"/>
    <property type="match status" value="1"/>
</dbReference>
<name>A0A4Y7QFL9_9AGAM</name>
<dbReference type="OrthoDB" id="6247875at2759"/>
<dbReference type="EMBL" id="ML170162">
    <property type="protein sequence ID" value="TDL26051.1"/>
    <property type="molecule type" value="Genomic_DNA"/>
</dbReference>
<feature type="compositionally biased region" description="Polar residues" evidence="4">
    <location>
        <begin position="278"/>
        <end position="289"/>
    </location>
</feature>
<dbReference type="VEuPathDB" id="FungiDB:BD410DRAFT_563645"/>
<dbReference type="PANTHER" id="PTHR45789:SF2">
    <property type="entry name" value="FI18025P1"/>
    <property type="match status" value="1"/>
</dbReference>
<feature type="region of interest" description="Disordered" evidence="4">
    <location>
        <begin position="156"/>
        <end position="356"/>
    </location>
</feature>
<dbReference type="GO" id="GO:0000978">
    <property type="term" value="F:RNA polymerase II cis-regulatory region sequence-specific DNA binding"/>
    <property type="evidence" value="ECO:0007669"/>
    <property type="project" value="TreeGrafter"/>
</dbReference>
<feature type="compositionally biased region" description="Basic and acidic residues" evidence="4">
    <location>
        <begin position="166"/>
        <end position="190"/>
    </location>
</feature>
<evidence type="ECO:0000256" key="4">
    <source>
        <dbReference type="SAM" id="MobiDB-lite"/>
    </source>
</evidence>
<evidence type="ECO:0000256" key="1">
    <source>
        <dbReference type="ARBA" id="ARBA00023125"/>
    </source>
</evidence>
<feature type="domain" description="HMG box" evidence="5">
    <location>
        <begin position="90"/>
        <end position="161"/>
    </location>
</feature>
<organism evidence="6 7">
    <name type="scientific">Rickenella mellea</name>
    <dbReference type="NCBI Taxonomy" id="50990"/>
    <lineage>
        <taxon>Eukaryota</taxon>
        <taxon>Fungi</taxon>
        <taxon>Dikarya</taxon>
        <taxon>Basidiomycota</taxon>
        <taxon>Agaricomycotina</taxon>
        <taxon>Agaricomycetes</taxon>
        <taxon>Hymenochaetales</taxon>
        <taxon>Rickenellaceae</taxon>
        <taxon>Rickenella</taxon>
    </lineage>
</organism>
<sequence>MTWMMKMEHEPTKLDTHTDPHRLKMVLVPKFNLHCLPLPPPNHKLVFVPAFTFFNRYPPIVPLFSKRTPARQIRPMPGPVRTQGGKPAQPPRPPNAWILYRSDKLREIPSLNPGAPRLPQADISKQISAMWKNECEEVRAKYEYLANIKKTEHQAQYPNYRFQPMKRADKERIREEKKAEKERERSESKKGKPGSTFSPGVPLVGPSMPFATEARYGPAGPSPPLSACPSPIHISPESNGDAFKLEKSLPSPEHASPHASVASESPQSRRNRPAETPAATSSRSYSPNPSRDDSPGNESESHAVPHIFAPRPTTLIRPPSASAWQTPELYPSSETDGRTSTWSDAPTPSRSNSMQLNPYEDYFQFTLPDGWNQGEPPGDLFFPSDESMQAMLSGTLDPNIYQLDLSQNSLFQGPPPGEIEISMPNVFAQYQDSQSQPNEYEDFSNLLVGFNPEEFSFGVNESDSSGKSTFANTSDILSMSIDKLFLLQQQSHTRNTSTSSTNVPAFNPALTLPSPPTTASASSTDTPPYGSASLIAPGNPTHDFVDNPNSMLHTPQPSPPRYEPPQQTHAMQSTYVPPSGASNASMRRAAASWKSSFPAALAAIDDDEPPQHDTTRRPSWGVPAGAS</sequence>
<dbReference type="InterPro" id="IPR009071">
    <property type="entry name" value="HMG_box_dom"/>
</dbReference>
<dbReference type="PROSITE" id="PS50118">
    <property type="entry name" value="HMG_BOX_2"/>
    <property type="match status" value="1"/>
</dbReference>
<feature type="compositionally biased region" description="Low complexity" evidence="4">
    <location>
        <begin position="508"/>
        <end position="528"/>
    </location>
</feature>
<dbReference type="STRING" id="50990.A0A4Y7QFL9"/>
<feature type="region of interest" description="Disordered" evidence="4">
    <location>
        <begin position="492"/>
        <end position="627"/>
    </location>
</feature>
<evidence type="ECO:0000313" key="6">
    <source>
        <dbReference type="EMBL" id="TDL26051.1"/>
    </source>
</evidence>
<feature type="compositionally biased region" description="Low complexity" evidence="4">
    <location>
        <begin position="579"/>
        <end position="592"/>
    </location>
</feature>
<gene>
    <name evidence="6" type="ORF">BD410DRAFT_563645</name>
</gene>
<proteinExistence type="predicted"/>
<evidence type="ECO:0000256" key="3">
    <source>
        <dbReference type="PROSITE-ProRule" id="PRU00267"/>
    </source>
</evidence>
<dbReference type="AlphaFoldDB" id="A0A4Y7QFL9"/>
<keyword evidence="7" id="KW-1185">Reference proteome</keyword>
<feature type="compositionally biased region" description="Basic and acidic residues" evidence="4">
    <location>
        <begin position="290"/>
        <end position="303"/>
    </location>
</feature>
<dbReference type="Pfam" id="PF00505">
    <property type="entry name" value="HMG_box"/>
    <property type="match status" value="1"/>
</dbReference>
<dbReference type="GO" id="GO:0000981">
    <property type="term" value="F:DNA-binding transcription factor activity, RNA polymerase II-specific"/>
    <property type="evidence" value="ECO:0007669"/>
    <property type="project" value="TreeGrafter"/>
</dbReference>
<evidence type="ECO:0000256" key="2">
    <source>
        <dbReference type="ARBA" id="ARBA00023242"/>
    </source>
</evidence>
<dbReference type="CDD" id="cd01389">
    <property type="entry name" value="HMG-box_ROX1-like"/>
    <property type="match status" value="1"/>
</dbReference>
<dbReference type="GO" id="GO:0005634">
    <property type="term" value="C:nucleus"/>
    <property type="evidence" value="ECO:0007669"/>
    <property type="project" value="UniProtKB-UniRule"/>
</dbReference>
<feature type="compositionally biased region" description="Polar residues" evidence="4">
    <location>
        <begin position="332"/>
        <end position="356"/>
    </location>
</feature>
<dbReference type="Proteomes" id="UP000294933">
    <property type="component" value="Unassembled WGS sequence"/>
</dbReference>